<dbReference type="GO" id="GO:0055085">
    <property type="term" value="P:transmembrane transport"/>
    <property type="evidence" value="ECO:0007669"/>
    <property type="project" value="InterPro"/>
</dbReference>
<evidence type="ECO:0000259" key="8">
    <source>
        <dbReference type="PROSITE" id="PS50928"/>
    </source>
</evidence>
<comment type="similarity">
    <text evidence="7">Belongs to the binding-protein-dependent transport system permease family.</text>
</comment>
<gene>
    <name evidence="9" type="ORF">EEI45_03095</name>
</gene>
<keyword evidence="6 7" id="KW-0472">Membrane</keyword>
<evidence type="ECO:0000256" key="4">
    <source>
        <dbReference type="ARBA" id="ARBA00022692"/>
    </source>
</evidence>
<sequence length="315" mass="35681">MFGVNQLKKVLRNIKKNAPFLLMALPGAIWMIFFFYIPVLGNVVAFKEFRFSPDGFFASLYNSKWVGFQNFKFLFATDNAYIMTRNTVLYNLVFIIVGTFLAVVLAVIMSMLRSKEKIKVFQTTMLFPYFLSWVIIGFFVYSFLSPDKGALNSILAMMGKEPVNWYNEPKYWPVFIVIIGIWKNIGYNSIIYFASIMGIDPTYYEAAIVDGANRWQQIRHVTIPQIIPLISIMLILAIGNIIRSDFGLFYNVTRNSGPLNQVTMVIDTYVYKGLSASGDLGMSSAAGLYQSVVGFVMLVSANAIIRRVDPESGLF</sequence>
<evidence type="ECO:0000256" key="1">
    <source>
        <dbReference type="ARBA" id="ARBA00004651"/>
    </source>
</evidence>
<dbReference type="PANTHER" id="PTHR43227">
    <property type="entry name" value="BLL4140 PROTEIN"/>
    <property type="match status" value="1"/>
</dbReference>
<feature type="transmembrane region" description="Helical" evidence="7">
    <location>
        <begin position="171"/>
        <end position="194"/>
    </location>
</feature>
<keyword evidence="10" id="KW-1185">Reference proteome</keyword>
<evidence type="ECO:0000256" key="5">
    <source>
        <dbReference type="ARBA" id="ARBA00022989"/>
    </source>
</evidence>
<comment type="subcellular location">
    <subcellularLocation>
        <location evidence="1 7">Cell membrane</location>
        <topology evidence="1 7">Multi-pass membrane protein</topology>
    </subcellularLocation>
</comment>
<evidence type="ECO:0000256" key="6">
    <source>
        <dbReference type="ARBA" id="ARBA00023136"/>
    </source>
</evidence>
<keyword evidence="4 7" id="KW-0812">Transmembrane</keyword>
<dbReference type="PROSITE" id="PS50928">
    <property type="entry name" value="ABC_TM1"/>
    <property type="match status" value="1"/>
</dbReference>
<keyword evidence="2 7" id="KW-0813">Transport</keyword>
<feature type="transmembrane region" description="Helical" evidence="7">
    <location>
        <begin position="88"/>
        <end position="112"/>
    </location>
</feature>
<dbReference type="EMBL" id="CP034234">
    <property type="protein sequence ID" value="AZK43898.1"/>
    <property type="molecule type" value="Genomic_DNA"/>
</dbReference>
<evidence type="ECO:0000256" key="3">
    <source>
        <dbReference type="ARBA" id="ARBA00022475"/>
    </source>
</evidence>
<dbReference type="InterPro" id="IPR000515">
    <property type="entry name" value="MetI-like"/>
</dbReference>
<evidence type="ECO:0000256" key="7">
    <source>
        <dbReference type="RuleBase" id="RU363032"/>
    </source>
</evidence>
<dbReference type="Pfam" id="PF00528">
    <property type="entry name" value="BPD_transp_1"/>
    <property type="match status" value="1"/>
</dbReference>
<evidence type="ECO:0000256" key="2">
    <source>
        <dbReference type="ARBA" id="ARBA00022448"/>
    </source>
</evidence>
<dbReference type="GO" id="GO:0005886">
    <property type="term" value="C:plasma membrane"/>
    <property type="evidence" value="ECO:0007669"/>
    <property type="project" value="UniProtKB-SubCell"/>
</dbReference>
<feature type="transmembrane region" description="Helical" evidence="7">
    <location>
        <begin position="223"/>
        <end position="242"/>
    </location>
</feature>
<accession>A0A3S8RLS3</accession>
<dbReference type="AlphaFoldDB" id="A0A3S8RLS3"/>
<keyword evidence="5 7" id="KW-1133">Transmembrane helix</keyword>
<evidence type="ECO:0000313" key="10">
    <source>
        <dbReference type="Proteomes" id="UP000278804"/>
    </source>
</evidence>
<feature type="transmembrane region" description="Helical" evidence="7">
    <location>
        <begin position="124"/>
        <end position="144"/>
    </location>
</feature>
<dbReference type="KEGG" id="eri:EEI45_03095"/>
<reference evidence="9 10" key="1">
    <citation type="journal article" date="2020" name="Int. J. Syst. Evol. Microbiol.">
        <title>Description of Erysipelothrix piscisicarius sp. nov., an emergent fish pathogen, and assessment of virulence using a tiger barb (Puntigrus tetrazona) infection model.</title>
        <authorList>
            <person name="Pomaranski E.K."/>
            <person name="Griffin M.J."/>
            <person name="Camus A.C."/>
            <person name="Armwood A.R."/>
            <person name="Shelley J."/>
            <person name="Waldbieser G.C."/>
            <person name="LaFrentz B.R."/>
            <person name="Garcia J.C."/>
            <person name="Yanong R."/>
            <person name="Soto E."/>
        </authorList>
    </citation>
    <scope>NUCLEOTIDE SEQUENCE [LARGE SCALE GENOMIC DNA]</scope>
    <source>
        <strain evidence="9 10">15TAL0474</strain>
    </source>
</reference>
<dbReference type="PANTHER" id="PTHR43227:SF11">
    <property type="entry name" value="BLL4140 PROTEIN"/>
    <property type="match status" value="1"/>
</dbReference>
<feature type="transmembrane region" description="Helical" evidence="7">
    <location>
        <begin position="20"/>
        <end position="39"/>
    </location>
</feature>
<proteinExistence type="inferred from homology"/>
<dbReference type="CDD" id="cd06261">
    <property type="entry name" value="TM_PBP2"/>
    <property type="match status" value="1"/>
</dbReference>
<dbReference type="Gene3D" id="1.10.3720.10">
    <property type="entry name" value="MetI-like"/>
    <property type="match status" value="1"/>
</dbReference>
<dbReference type="SUPFAM" id="SSF161098">
    <property type="entry name" value="MetI-like"/>
    <property type="match status" value="1"/>
</dbReference>
<feature type="transmembrane region" description="Helical" evidence="7">
    <location>
        <begin position="287"/>
        <end position="305"/>
    </location>
</feature>
<evidence type="ECO:0000313" key="9">
    <source>
        <dbReference type="EMBL" id="AZK43898.1"/>
    </source>
</evidence>
<dbReference type="InterPro" id="IPR035906">
    <property type="entry name" value="MetI-like_sf"/>
</dbReference>
<protein>
    <submittedName>
        <fullName evidence="9">Sugar ABC transporter permease</fullName>
    </submittedName>
</protein>
<keyword evidence="3" id="KW-1003">Cell membrane</keyword>
<organism evidence="9 10">
    <name type="scientific">Erysipelothrix piscisicarius</name>
    <dbReference type="NCBI Taxonomy" id="2485784"/>
    <lineage>
        <taxon>Bacteria</taxon>
        <taxon>Bacillati</taxon>
        <taxon>Bacillota</taxon>
        <taxon>Erysipelotrichia</taxon>
        <taxon>Erysipelotrichales</taxon>
        <taxon>Erysipelotrichaceae</taxon>
        <taxon>Erysipelothrix</taxon>
    </lineage>
</organism>
<name>A0A3S8RLS3_9FIRM</name>
<dbReference type="InterPro" id="IPR050809">
    <property type="entry name" value="UgpAE/MalFG_permease"/>
</dbReference>
<dbReference type="Proteomes" id="UP000278804">
    <property type="component" value="Chromosome"/>
</dbReference>
<feature type="domain" description="ABC transmembrane type-1" evidence="8">
    <location>
        <begin position="84"/>
        <end position="301"/>
    </location>
</feature>